<accession>A0A9W8IHB2</accession>
<keyword evidence="2" id="KW-1185">Reference proteome</keyword>
<organism evidence="1 2">
    <name type="scientific">Coemansia brasiliensis</name>
    <dbReference type="NCBI Taxonomy" id="2650707"/>
    <lineage>
        <taxon>Eukaryota</taxon>
        <taxon>Fungi</taxon>
        <taxon>Fungi incertae sedis</taxon>
        <taxon>Zoopagomycota</taxon>
        <taxon>Kickxellomycotina</taxon>
        <taxon>Kickxellomycetes</taxon>
        <taxon>Kickxellales</taxon>
        <taxon>Kickxellaceae</taxon>
        <taxon>Coemansia</taxon>
    </lineage>
</organism>
<evidence type="ECO:0000313" key="2">
    <source>
        <dbReference type="Proteomes" id="UP001139887"/>
    </source>
</evidence>
<sequence length="133" mass="14997">MTRTWEDTIAGLENIDFDDSLDIAKGRLSCKPSYDKLDLESSRKAEVIRKAVDRACAAEVVVLGNDRALSSTVWQNAQSHDKWQSQVHGSHNKNKPSMVYLLGNTFIELTHEKKTVYGFGGGVTAKDKWWLRN</sequence>
<reference evidence="1" key="1">
    <citation type="submission" date="2022-07" db="EMBL/GenBank/DDBJ databases">
        <title>Phylogenomic reconstructions and comparative analyses of Kickxellomycotina fungi.</title>
        <authorList>
            <person name="Reynolds N.K."/>
            <person name="Stajich J.E."/>
            <person name="Barry K."/>
            <person name="Grigoriev I.V."/>
            <person name="Crous P."/>
            <person name="Smith M.E."/>
        </authorList>
    </citation>
    <scope>NUCLEOTIDE SEQUENCE</scope>
    <source>
        <strain evidence="1">NRRL 1566</strain>
    </source>
</reference>
<evidence type="ECO:0000313" key="1">
    <source>
        <dbReference type="EMBL" id="KAJ2852169.1"/>
    </source>
</evidence>
<protein>
    <submittedName>
        <fullName evidence="1">Uncharacterized protein</fullName>
    </submittedName>
</protein>
<dbReference type="AlphaFoldDB" id="A0A9W8IHB2"/>
<proteinExistence type="predicted"/>
<dbReference type="Proteomes" id="UP001139887">
    <property type="component" value="Unassembled WGS sequence"/>
</dbReference>
<name>A0A9W8IHB2_9FUNG</name>
<comment type="caution">
    <text evidence="1">The sequence shown here is derived from an EMBL/GenBank/DDBJ whole genome shotgun (WGS) entry which is preliminary data.</text>
</comment>
<gene>
    <name evidence="1" type="ORF">IWW36_000549</name>
</gene>
<dbReference type="OrthoDB" id="10469238at2759"/>
<dbReference type="EMBL" id="JANBUW010000005">
    <property type="protein sequence ID" value="KAJ2852169.1"/>
    <property type="molecule type" value="Genomic_DNA"/>
</dbReference>